<dbReference type="InterPro" id="IPR019734">
    <property type="entry name" value="TPR_rpt"/>
</dbReference>
<dbReference type="PROSITE" id="PS50005">
    <property type="entry name" value="TPR"/>
    <property type="match status" value="2"/>
</dbReference>
<evidence type="ECO:0000256" key="2">
    <source>
        <dbReference type="ARBA" id="ARBA00022803"/>
    </source>
</evidence>
<dbReference type="SUPFAM" id="SSF48452">
    <property type="entry name" value="TPR-like"/>
    <property type="match status" value="1"/>
</dbReference>
<reference evidence="5 6" key="1">
    <citation type="submission" date="2015-07" db="EMBL/GenBank/DDBJ databases">
        <title>Isolation and Genomic Characterization of a Novel Halophilic Metal-Reducing Deltaproteobacterium from the Deep Subsurface.</title>
        <authorList>
            <person name="Badalamenti J.P."/>
            <person name="Summers Z.M."/>
            <person name="Gralnick J.A."/>
            <person name="Bond D.R."/>
        </authorList>
    </citation>
    <scope>NUCLEOTIDE SEQUENCE [LARGE SCALE GENOMIC DNA]</scope>
    <source>
        <strain evidence="5 6">WTL</strain>
    </source>
</reference>
<feature type="transmembrane region" description="Helical" evidence="4">
    <location>
        <begin position="319"/>
        <end position="337"/>
    </location>
</feature>
<dbReference type="AlphaFoldDB" id="A0A0M5IYI4"/>
<keyword evidence="6" id="KW-1185">Reference proteome</keyword>
<dbReference type="PANTHER" id="PTHR44227:SF3">
    <property type="entry name" value="PROTEIN O-MANNOSYL-TRANSFERASE TMTC4"/>
    <property type="match status" value="1"/>
</dbReference>
<dbReference type="KEGG" id="des:DSOUD_0693"/>
<feature type="transmembrane region" description="Helical" evidence="4">
    <location>
        <begin position="387"/>
        <end position="406"/>
    </location>
</feature>
<dbReference type="Pfam" id="PF13432">
    <property type="entry name" value="TPR_16"/>
    <property type="match status" value="1"/>
</dbReference>
<feature type="repeat" description="TPR" evidence="3">
    <location>
        <begin position="492"/>
        <end position="525"/>
    </location>
</feature>
<feature type="transmembrane region" description="Helical" evidence="4">
    <location>
        <begin position="357"/>
        <end position="375"/>
    </location>
</feature>
<dbReference type="PROSITE" id="PS50293">
    <property type="entry name" value="TPR_REGION"/>
    <property type="match status" value="1"/>
</dbReference>
<evidence type="ECO:0000256" key="4">
    <source>
        <dbReference type="SAM" id="Phobius"/>
    </source>
</evidence>
<protein>
    <submittedName>
        <fullName evidence="5">Uncharacterized protein</fullName>
    </submittedName>
</protein>
<dbReference type="RefSeq" id="WP_053549684.1">
    <property type="nucleotide sequence ID" value="NZ_CP010802.1"/>
</dbReference>
<proteinExistence type="predicted"/>
<evidence type="ECO:0000313" key="5">
    <source>
        <dbReference type="EMBL" id="ALC15481.1"/>
    </source>
</evidence>
<feature type="transmembrane region" description="Helical" evidence="4">
    <location>
        <begin position="156"/>
        <end position="173"/>
    </location>
</feature>
<gene>
    <name evidence="5" type="ORF">DSOUD_0693</name>
</gene>
<dbReference type="PANTHER" id="PTHR44227">
    <property type="match status" value="1"/>
</dbReference>
<feature type="transmembrane region" description="Helical" evidence="4">
    <location>
        <begin position="413"/>
        <end position="434"/>
    </location>
</feature>
<feature type="repeat" description="TPR" evidence="3">
    <location>
        <begin position="458"/>
        <end position="491"/>
    </location>
</feature>
<accession>A0A0M5IYI4</accession>
<dbReference type="STRING" id="1603606.DSOUD_0693"/>
<dbReference type="Proteomes" id="UP000057158">
    <property type="component" value="Chromosome"/>
</dbReference>
<organism evidence="5 6">
    <name type="scientific">Desulfuromonas soudanensis</name>
    <dbReference type="NCBI Taxonomy" id="1603606"/>
    <lineage>
        <taxon>Bacteria</taxon>
        <taxon>Pseudomonadati</taxon>
        <taxon>Thermodesulfobacteriota</taxon>
        <taxon>Desulfuromonadia</taxon>
        <taxon>Desulfuromonadales</taxon>
        <taxon>Desulfuromonadaceae</taxon>
        <taxon>Desulfuromonas</taxon>
    </lineage>
</organism>
<name>A0A0M5IYI4_9BACT</name>
<dbReference type="Pfam" id="PF14559">
    <property type="entry name" value="TPR_19"/>
    <property type="match status" value="1"/>
</dbReference>
<feature type="transmembrane region" description="Helical" evidence="4">
    <location>
        <begin position="86"/>
        <end position="105"/>
    </location>
</feature>
<dbReference type="SMART" id="SM00028">
    <property type="entry name" value="TPR"/>
    <property type="match status" value="4"/>
</dbReference>
<keyword evidence="1" id="KW-0677">Repeat</keyword>
<feature type="transmembrane region" description="Helical" evidence="4">
    <location>
        <begin position="114"/>
        <end position="136"/>
    </location>
</feature>
<evidence type="ECO:0000256" key="1">
    <source>
        <dbReference type="ARBA" id="ARBA00022737"/>
    </source>
</evidence>
<dbReference type="Gene3D" id="1.25.40.10">
    <property type="entry name" value="Tetratricopeptide repeat domain"/>
    <property type="match status" value="1"/>
</dbReference>
<feature type="transmembrane region" description="Helical" evidence="4">
    <location>
        <begin position="239"/>
        <end position="260"/>
    </location>
</feature>
<evidence type="ECO:0000313" key="6">
    <source>
        <dbReference type="Proteomes" id="UP000057158"/>
    </source>
</evidence>
<dbReference type="InterPro" id="IPR011990">
    <property type="entry name" value="TPR-like_helical_dom_sf"/>
</dbReference>
<dbReference type="OrthoDB" id="9778850at2"/>
<dbReference type="PATRIC" id="fig|1603606.3.peg.757"/>
<keyword evidence="2 3" id="KW-0802">TPR repeat</keyword>
<evidence type="ECO:0000256" key="3">
    <source>
        <dbReference type="PROSITE-ProRule" id="PRU00339"/>
    </source>
</evidence>
<dbReference type="InterPro" id="IPR052346">
    <property type="entry name" value="O-mannosyl-transferase_TMTC"/>
</dbReference>
<sequence>MLKKIIRHPFCHVLLILCLGSLAYANSFKVPFVIDDLESIANNEIIRNLGNFLPGGSAYDFLPRRIVGYFTFALNYRFGGLDVTGYHLFNLAVHLCTALLVYALVRLTFRTPRLVASGLAPQAGTVALLAALFFIAHPVQTQAVTYIVQRLASLSTLFYLLSLVLYAAARLRFETLPLTVRGESGPAAERRRAPLLLAGSVVAALLAMGTKEIAFTLPLVVLLYEASFFRGKWLRRMRYLLPLLLTLPLIPWSILTSEAVDPLANGFEEHLRAHTDLPRIYYLLTQIRVIVTYLRLLILPVGQNVDYDYPVYTTFFTPPVFLSFLLLGALFSLAVYLYGYRPKDIDQEQGTGGEARLVAFGIVWFFLTLSVESGLVPLADVIFEHRLYLPSIGLFIALAVLIVLLARKAPALFVARLILPAAFLAIALLTVATWERNRVWRSEVSLWTDATRKSPAKWRPWYNLGTALIGADKAQAALPPLQQAVKLDPENAEIWHNLGLAHLMVGHYQEALQPLRQAVRLDPELTDAEANLAIALIYTNQPREAVEHLERIRQRFPNRPNVRYNLGMAYLLVGNLSAARGELAALERIDPDKALLLYGEISRMVKVP</sequence>
<keyword evidence="4" id="KW-0812">Transmembrane</keyword>
<keyword evidence="4" id="KW-1133">Transmembrane helix</keyword>
<dbReference type="EMBL" id="CP010802">
    <property type="protein sequence ID" value="ALC15481.1"/>
    <property type="molecule type" value="Genomic_DNA"/>
</dbReference>
<keyword evidence="4" id="KW-0472">Membrane</keyword>